<reference evidence="2 3" key="1">
    <citation type="submission" date="2014-04" db="EMBL/GenBank/DDBJ databases">
        <authorList>
            <consortium name="DOE Joint Genome Institute"/>
            <person name="Kuo A."/>
            <person name="Tarkka M."/>
            <person name="Buscot F."/>
            <person name="Kohler A."/>
            <person name="Nagy L.G."/>
            <person name="Floudas D."/>
            <person name="Copeland A."/>
            <person name="Barry K.W."/>
            <person name="Cichocki N."/>
            <person name="Veneault-Fourrey C."/>
            <person name="LaButti K."/>
            <person name="Lindquist E.A."/>
            <person name="Lipzen A."/>
            <person name="Lundell T."/>
            <person name="Morin E."/>
            <person name="Murat C."/>
            <person name="Sun H."/>
            <person name="Tunlid A."/>
            <person name="Henrissat B."/>
            <person name="Grigoriev I.V."/>
            <person name="Hibbett D.S."/>
            <person name="Martin F."/>
            <person name="Nordberg H.P."/>
            <person name="Cantor M.N."/>
            <person name="Hua S.X."/>
        </authorList>
    </citation>
    <scope>NUCLEOTIDE SEQUENCE [LARGE SCALE GENOMIC DNA]</scope>
    <source>
        <strain evidence="2 3">F 1598</strain>
    </source>
</reference>
<dbReference type="GO" id="GO:0038203">
    <property type="term" value="P:TORC2 signaling"/>
    <property type="evidence" value="ECO:0007669"/>
    <property type="project" value="TreeGrafter"/>
</dbReference>
<evidence type="ECO:0000313" key="3">
    <source>
        <dbReference type="Proteomes" id="UP000054166"/>
    </source>
</evidence>
<feature type="compositionally biased region" description="Low complexity" evidence="1">
    <location>
        <begin position="128"/>
        <end position="145"/>
    </location>
</feature>
<feature type="compositionally biased region" description="Polar residues" evidence="1">
    <location>
        <begin position="146"/>
        <end position="159"/>
    </location>
</feature>
<feature type="region of interest" description="Disordered" evidence="1">
    <location>
        <begin position="578"/>
        <end position="619"/>
    </location>
</feature>
<feature type="region of interest" description="Disordered" evidence="1">
    <location>
        <begin position="507"/>
        <end position="532"/>
    </location>
</feature>
<evidence type="ECO:0008006" key="4">
    <source>
        <dbReference type="Google" id="ProtNLM"/>
    </source>
</evidence>
<dbReference type="InParanoid" id="A0A0C3BZR8"/>
<organism evidence="2 3">
    <name type="scientific">Piloderma croceum (strain F 1598)</name>
    <dbReference type="NCBI Taxonomy" id="765440"/>
    <lineage>
        <taxon>Eukaryota</taxon>
        <taxon>Fungi</taxon>
        <taxon>Dikarya</taxon>
        <taxon>Basidiomycota</taxon>
        <taxon>Agaricomycotina</taxon>
        <taxon>Agaricomycetes</taxon>
        <taxon>Agaricomycetidae</taxon>
        <taxon>Atheliales</taxon>
        <taxon>Atheliaceae</taxon>
        <taxon>Piloderma</taxon>
    </lineage>
</organism>
<feature type="region of interest" description="Disordered" evidence="1">
    <location>
        <begin position="89"/>
        <end position="161"/>
    </location>
</feature>
<evidence type="ECO:0000256" key="1">
    <source>
        <dbReference type="SAM" id="MobiDB-lite"/>
    </source>
</evidence>
<dbReference type="InterPro" id="IPR013745">
    <property type="entry name" value="Bit61/PRR5"/>
</dbReference>
<accession>A0A0C3BZR8</accession>
<dbReference type="HOGENOM" id="CLU_016137_1_0_1"/>
<dbReference type="AlphaFoldDB" id="A0A0C3BZR8"/>
<reference evidence="3" key="2">
    <citation type="submission" date="2015-01" db="EMBL/GenBank/DDBJ databases">
        <title>Evolutionary Origins and Diversification of the Mycorrhizal Mutualists.</title>
        <authorList>
            <consortium name="DOE Joint Genome Institute"/>
            <consortium name="Mycorrhizal Genomics Consortium"/>
            <person name="Kohler A."/>
            <person name="Kuo A."/>
            <person name="Nagy L.G."/>
            <person name="Floudas D."/>
            <person name="Copeland A."/>
            <person name="Barry K.W."/>
            <person name="Cichocki N."/>
            <person name="Veneault-Fourrey C."/>
            <person name="LaButti K."/>
            <person name="Lindquist E.A."/>
            <person name="Lipzen A."/>
            <person name="Lundell T."/>
            <person name="Morin E."/>
            <person name="Murat C."/>
            <person name="Riley R."/>
            <person name="Ohm R."/>
            <person name="Sun H."/>
            <person name="Tunlid A."/>
            <person name="Henrissat B."/>
            <person name="Grigoriev I.V."/>
            <person name="Hibbett D.S."/>
            <person name="Martin F."/>
        </authorList>
    </citation>
    <scope>NUCLEOTIDE SEQUENCE [LARGE SCALE GENOMIC DNA]</scope>
    <source>
        <strain evidence="3">F 1598</strain>
    </source>
</reference>
<keyword evidence="3" id="KW-1185">Reference proteome</keyword>
<dbReference type="EMBL" id="KN832970">
    <property type="protein sequence ID" value="KIM92043.1"/>
    <property type="molecule type" value="Genomic_DNA"/>
</dbReference>
<protein>
    <recommendedName>
        <fullName evidence="4">HbrB-domain-containing protein</fullName>
    </recommendedName>
</protein>
<sequence>MNIRHAQPSSGVVLSRKESRPSTPAQDRDNDSDTRRSFSIEGTPRPSASLSRPQDPSPPLGQPVGESLLQPHSKRLGFFADKLSGATAHIHHQQSASTSGHRASPIPFHSSTGLLPPRSHSRADSASRDPSSSNMASSSSTANASKIHTSPSKSTTGRTYDSRLVSREMHRLGTLSHLPGHLPASLSATASSSTLALPATVSSSTLPTSLSERDNPWGALHVHVLPLFNGEPLRVPIEDLNSLVKRHIQAVVSLSPSKALSTLENDASELIASGMITLNSKFMNIDENKILARVVDMWGFFWDQVLPYVEGALLPLQTDPLLASLYRNPKTHRSSSPTRQNSGAKTSISLSSMNISSMGSSSHPHIDVRTVGLRGFRDQIILPLFSRLYARLSMPNRLLENEGYLEPRCNQMMLVLAFQTREPSPPPSFSLATPTPPAQIGPGEKALADLIRALRIPQSCATSEVSKTALPMSSMMARAPGFLHGGLPRDRRGRIAHKRNLGVRGMGSVGGVGDVEDNGRWDEDGGETPRNGFVARTTLDMERERELEFLEGLRSPDPITSGVGVGARASVGGWGLGVAGGGEDTGKAAIEDDEYDVDDDEPLTWDDTKSDNGGGGGGG</sequence>
<dbReference type="PANTHER" id="PTHR32428:SF2">
    <property type="entry name" value="TARGET OF RAPAMYCIN COMPLEX 2 SUBUNIT BIT61-RELATED"/>
    <property type="match status" value="1"/>
</dbReference>
<dbReference type="Pfam" id="PF08539">
    <property type="entry name" value="HbrB"/>
    <property type="match status" value="1"/>
</dbReference>
<dbReference type="Proteomes" id="UP000054166">
    <property type="component" value="Unassembled WGS sequence"/>
</dbReference>
<dbReference type="OrthoDB" id="2290221at2759"/>
<feature type="compositionally biased region" description="Basic and acidic residues" evidence="1">
    <location>
        <begin position="15"/>
        <end position="38"/>
    </location>
</feature>
<dbReference type="PANTHER" id="PTHR32428">
    <property type="entry name" value="TARGET OF RAPAMYCIN COMPLEX 2 SUBUNIT BIT61-RELATED"/>
    <property type="match status" value="1"/>
</dbReference>
<feature type="compositionally biased region" description="Acidic residues" evidence="1">
    <location>
        <begin position="591"/>
        <end position="604"/>
    </location>
</feature>
<dbReference type="STRING" id="765440.A0A0C3BZR8"/>
<gene>
    <name evidence="2" type="ORF">PILCRDRAFT_810059</name>
</gene>
<proteinExistence type="predicted"/>
<feature type="region of interest" description="Disordered" evidence="1">
    <location>
        <begin position="1"/>
        <end position="68"/>
    </location>
</feature>
<dbReference type="GO" id="GO:0031932">
    <property type="term" value="C:TORC2 complex"/>
    <property type="evidence" value="ECO:0007669"/>
    <property type="project" value="TreeGrafter"/>
</dbReference>
<name>A0A0C3BZR8_PILCF</name>
<evidence type="ECO:0000313" key="2">
    <source>
        <dbReference type="EMBL" id="KIM92043.1"/>
    </source>
</evidence>